<feature type="compositionally biased region" description="Acidic residues" evidence="2">
    <location>
        <begin position="75"/>
        <end position="87"/>
    </location>
</feature>
<evidence type="ECO:0000259" key="3">
    <source>
        <dbReference type="SMART" id="SM00322"/>
    </source>
</evidence>
<dbReference type="Pfam" id="PF00013">
    <property type="entry name" value="KH_1"/>
    <property type="match status" value="1"/>
</dbReference>
<dbReference type="PANTHER" id="PTHR13360">
    <property type="entry name" value="ACTIVATING SIGNAL COINTEGRATOR 1 COMPLEX SUBUNIT 1"/>
    <property type="match status" value="1"/>
</dbReference>
<dbReference type="PROSITE" id="PS50084">
    <property type="entry name" value="KH_TYPE_1"/>
    <property type="match status" value="1"/>
</dbReference>
<dbReference type="SUPFAM" id="SSF54791">
    <property type="entry name" value="Eukaryotic type KH-domain (KH-domain type I)"/>
    <property type="match status" value="1"/>
</dbReference>
<dbReference type="GO" id="GO:0003723">
    <property type="term" value="F:RNA binding"/>
    <property type="evidence" value="ECO:0007669"/>
    <property type="project" value="UniProtKB-UniRule"/>
</dbReference>
<feature type="domain" description="K Homology" evidence="3">
    <location>
        <begin position="96"/>
        <end position="164"/>
    </location>
</feature>
<dbReference type="GeneID" id="40308726"/>
<protein>
    <recommendedName>
        <fullName evidence="3">K Homology domain-containing protein</fullName>
    </recommendedName>
</protein>
<comment type="caution">
    <text evidence="4">The sequence shown here is derived from an EMBL/GenBank/DDBJ whole genome shotgun (WGS) entry which is preliminary data.</text>
</comment>
<dbReference type="Pfam" id="PF10469">
    <property type="entry name" value="AKAP7_NLS"/>
    <property type="match status" value="1"/>
</dbReference>
<dbReference type="AlphaFoldDB" id="A0A2A9MN76"/>
<dbReference type="Gene3D" id="3.30.1370.10">
    <property type="entry name" value="K Homology domain, type 1"/>
    <property type="match status" value="1"/>
</dbReference>
<dbReference type="EMBL" id="NWUJ01000002">
    <property type="protein sequence ID" value="PFH37287.1"/>
    <property type="molecule type" value="Genomic_DNA"/>
</dbReference>
<dbReference type="KEGG" id="bbes:BESB_037450"/>
<gene>
    <name evidence="4" type="ORF">BESB_037450</name>
</gene>
<evidence type="ECO:0000256" key="2">
    <source>
        <dbReference type="SAM" id="MobiDB-lite"/>
    </source>
</evidence>
<dbReference type="GO" id="GO:0006307">
    <property type="term" value="P:DNA alkylation repair"/>
    <property type="evidence" value="ECO:0007669"/>
    <property type="project" value="InterPro"/>
</dbReference>
<organism evidence="4 5">
    <name type="scientific">Besnoitia besnoiti</name>
    <name type="common">Apicomplexan protozoan</name>
    <dbReference type="NCBI Taxonomy" id="94643"/>
    <lineage>
        <taxon>Eukaryota</taxon>
        <taxon>Sar</taxon>
        <taxon>Alveolata</taxon>
        <taxon>Apicomplexa</taxon>
        <taxon>Conoidasida</taxon>
        <taxon>Coccidia</taxon>
        <taxon>Eucoccidiorida</taxon>
        <taxon>Eimeriorina</taxon>
        <taxon>Sarcocystidae</taxon>
        <taxon>Besnoitia</taxon>
    </lineage>
</organism>
<dbReference type="SMART" id="SM00322">
    <property type="entry name" value="KH"/>
    <property type="match status" value="1"/>
</dbReference>
<dbReference type="VEuPathDB" id="ToxoDB:BESB_037450"/>
<dbReference type="InterPro" id="IPR004088">
    <property type="entry name" value="KH_dom_type_1"/>
</dbReference>
<keyword evidence="5" id="KW-1185">Reference proteome</keyword>
<evidence type="ECO:0000313" key="5">
    <source>
        <dbReference type="Proteomes" id="UP000224006"/>
    </source>
</evidence>
<dbReference type="Gene3D" id="3.90.1140.10">
    <property type="entry name" value="Cyclic phosphodiesterase"/>
    <property type="match status" value="1"/>
</dbReference>
<dbReference type="STRING" id="94643.A0A2A9MN76"/>
<dbReference type="PANTHER" id="PTHR13360:SF1">
    <property type="entry name" value="ACTIVATING SIGNAL COINTEGRATOR 1 COMPLEX SUBUNIT 1"/>
    <property type="match status" value="1"/>
</dbReference>
<keyword evidence="1" id="KW-0694">RNA-binding</keyword>
<dbReference type="InterPro" id="IPR009210">
    <property type="entry name" value="ASCC1"/>
</dbReference>
<dbReference type="GO" id="GO:0005634">
    <property type="term" value="C:nucleus"/>
    <property type="evidence" value="ECO:0007669"/>
    <property type="project" value="TreeGrafter"/>
</dbReference>
<feature type="compositionally biased region" description="Basic and acidic residues" evidence="2">
    <location>
        <begin position="54"/>
        <end position="68"/>
    </location>
</feature>
<reference evidence="4 5" key="1">
    <citation type="submission" date="2017-09" db="EMBL/GenBank/DDBJ databases">
        <title>Genome sequencing of Besnoitia besnoiti strain Bb-Ger1.</title>
        <authorList>
            <person name="Schares G."/>
            <person name="Venepally P."/>
            <person name="Lorenzi H.A."/>
        </authorList>
    </citation>
    <scope>NUCLEOTIDE SEQUENCE [LARGE SCALE GENOMIC DNA]</scope>
    <source>
        <strain evidence="4 5">Bb-Ger1</strain>
    </source>
</reference>
<evidence type="ECO:0000313" key="4">
    <source>
        <dbReference type="EMBL" id="PFH37287.1"/>
    </source>
</evidence>
<dbReference type="InterPro" id="IPR004087">
    <property type="entry name" value="KH_dom"/>
</dbReference>
<accession>A0A2A9MN76</accession>
<feature type="region of interest" description="Disordered" evidence="2">
    <location>
        <begin position="52"/>
        <end position="89"/>
    </location>
</feature>
<evidence type="ECO:0000256" key="1">
    <source>
        <dbReference type="PROSITE-ProRule" id="PRU00117"/>
    </source>
</evidence>
<dbReference type="InterPro" id="IPR019510">
    <property type="entry name" value="AKAP7-like_phosphoesterase"/>
</dbReference>
<dbReference type="InterPro" id="IPR036612">
    <property type="entry name" value="KH_dom_type_1_sf"/>
</dbReference>
<dbReference type="OrthoDB" id="277832at2759"/>
<name>A0A2A9MN76_BESBE</name>
<sequence>MGDFENLPDCFLRPRYSAAQIGGCTYREAAFSPEDRRLFDLPAWDQNANLRQWQDSRRDGDAHEDVPRALRPWDGQEEDEDPEDEETPAAFDETRQLWGLNLHVPRAFHRFVVGKNRHTLKQLETDFAAHIHVPAEDEEEELVLECPSREDLLALKAEIEALVEQQKNKMHYTHFVCIPLTDARLAERFKIFKSQLQTAHPDLDEALFAQAHRLHFTLLMLRLPGKEDEEQCQRLLESIGPAIYDALDTRSLVIHLKGLFIMNDDPTAAHVVYTTQYNGNDKDQETLNRLNRLCEVTIRAFRDAGVVSDEELHRQRLLDTQGENISVKLHATVLNATFQVRKAKCTRLPADDSQDPAAPEKRREAVRQARAGFDATEILREFRLFDFLNTKATCVSLCRLSGAEEPGGFYRSVASVRLP</sequence>
<dbReference type="RefSeq" id="XP_029221296.1">
    <property type="nucleotide sequence ID" value="XM_029362331.1"/>
</dbReference>
<dbReference type="GO" id="GO:0006355">
    <property type="term" value="P:regulation of DNA-templated transcription"/>
    <property type="evidence" value="ECO:0007669"/>
    <property type="project" value="TreeGrafter"/>
</dbReference>
<dbReference type="Proteomes" id="UP000224006">
    <property type="component" value="Chromosome II"/>
</dbReference>
<proteinExistence type="predicted"/>